<comment type="caution">
    <text evidence="2">The sequence shown here is derived from an EMBL/GenBank/DDBJ whole genome shotgun (WGS) entry which is preliminary data.</text>
</comment>
<dbReference type="CDD" id="cd00090">
    <property type="entry name" value="HTH_ARSR"/>
    <property type="match status" value="1"/>
</dbReference>
<dbReference type="SUPFAM" id="SSF46785">
    <property type="entry name" value="Winged helix' DNA-binding domain"/>
    <property type="match status" value="1"/>
</dbReference>
<evidence type="ECO:0000259" key="1">
    <source>
        <dbReference type="Pfam" id="PF24038"/>
    </source>
</evidence>
<dbReference type="InterPro" id="IPR011991">
    <property type="entry name" value="ArsR-like_HTH"/>
</dbReference>
<gene>
    <name evidence="2" type="ORF">ENV14_00930</name>
</gene>
<dbReference type="AlphaFoldDB" id="A0A7C4BAY8"/>
<reference evidence="2" key="1">
    <citation type="journal article" date="2020" name="mSystems">
        <title>Genome- and Community-Level Interaction Insights into Carbon Utilization and Element Cycling Functions of Hydrothermarchaeota in Hydrothermal Sediment.</title>
        <authorList>
            <person name="Zhou Z."/>
            <person name="Liu Y."/>
            <person name="Xu W."/>
            <person name="Pan J."/>
            <person name="Luo Z.H."/>
            <person name="Li M."/>
        </authorList>
    </citation>
    <scope>NUCLEOTIDE SEQUENCE [LARGE SCALE GENOMIC DNA]</scope>
    <source>
        <strain evidence="2">SpSt-732</strain>
    </source>
</reference>
<dbReference type="Pfam" id="PF24038">
    <property type="entry name" value="DUF7347"/>
    <property type="match status" value="1"/>
</dbReference>
<dbReference type="InterPro" id="IPR036390">
    <property type="entry name" value="WH_DNA-bd_sf"/>
</dbReference>
<proteinExistence type="predicted"/>
<evidence type="ECO:0000313" key="2">
    <source>
        <dbReference type="EMBL" id="HGI86953.1"/>
    </source>
</evidence>
<name>A0A7C4BAY8_9CREN</name>
<sequence>MLKSFRRIVQGYSGSTRVFEVLSHRIRRGIIKVLGEKGKGSFADLTKNLNIDYAGALTFHLKKLVGFIAKTHDGYYELSEPGLNVFSLLKAP</sequence>
<protein>
    <submittedName>
        <fullName evidence="2">ArsR family transcriptional regulator</fullName>
    </submittedName>
</protein>
<organism evidence="2">
    <name type="scientific">Ignisphaera aggregans</name>
    <dbReference type="NCBI Taxonomy" id="334771"/>
    <lineage>
        <taxon>Archaea</taxon>
        <taxon>Thermoproteota</taxon>
        <taxon>Thermoprotei</taxon>
        <taxon>Desulfurococcales</taxon>
        <taxon>Desulfurococcaceae</taxon>
        <taxon>Ignisphaera</taxon>
    </lineage>
</organism>
<accession>A0A7C4BAY8</accession>
<dbReference type="EMBL" id="DTFF01000010">
    <property type="protein sequence ID" value="HGI86953.1"/>
    <property type="molecule type" value="Genomic_DNA"/>
</dbReference>
<dbReference type="Gene3D" id="1.10.10.10">
    <property type="entry name" value="Winged helix-like DNA-binding domain superfamily/Winged helix DNA-binding domain"/>
    <property type="match status" value="1"/>
</dbReference>
<feature type="domain" description="DUF7347" evidence="1">
    <location>
        <begin position="16"/>
        <end position="87"/>
    </location>
</feature>
<dbReference type="InterPro" id="IPR036388">
    <property type="entry name" value="WH-like_DNA-bd_sf"/>
</dbReference>
<dbReference type="InterPro" id="IPR055771">
    <property type="entry name" value="DUF7347"/>
</dbReference>